<evidence type="ECO:0000313" key="2">
    <source>
        <dbReference type="EMBL" id="MBA4658401.1"/>
    </source>
</evidence>
<proteinExistence type="predicted"/>
<sequence>MLMLCIVMLWSSDLFWEIGLKSSMQCPFSLFYCHFSVQVCLCNGFVSHRKPPRPKQRQAARNLAEFLGGMLVNRTMFLWLTKAVNDVLVLNIMREIGMNTLHSPHCYFLTKCVFYSGI</sequence>
<dbReference type="EMBL" id="GISG01200464">
    <property type="protein sequence ID" value="MBA4658401.1"/>
    <property type="molecule type" value="Transcribed_RNA"/>
</dbReference>
<dbReference type="EMBL" id="GISG01200467">
    <property type="protein sequence ID" value="MBA4658403.1"/>
    <property type="molecule type" value="Transcribed_RNA"/>
</dbReference>
<keyword evidence="1" id="KW-0732">Signal</keyword>
<feature type="chain" id="PRO_5036201224" evidence="1">
    <location>
        <begin position="24"/>
        <end position="118"/>
    </location>
</feature>
<organism evidence="2">
    <name type="scientific">Opuntia streptacantha</name>
    <name type="common">Prickly pear cactus</name>
    <name type="synonym">Opuntia cardona</name>
    <dbReference type="NCBI Taxonomy" id="393608"/>
    <lineage>
        <taxon>Eukaryota</taxon>
        <taxon>Viridiplantae</taxon>
        <taxon>Streptophyta</taxon>
        <taxon>Embryophyta</taxon>
        <taxon>Tracheophyta</taxon>
        <taxon>Spermatophyta</taxon>
        <taxon>Magnoliopsida</taxon>
        <taxon>eudicotyledons</taxon>
        <taxon>Gunneridae</taxon>
        <taxon>Pentapetalae</taxon>
        <taxon>Caryophyllales</taxon>
        <taxon>Cactineae</taxon>
        <taxon>Cactaceae</taxon>
        <taxon>Opuntioideae</taxon>
        <taxon>Opuntia</taxon>
    </lineage>
</organism>
<feature type="signal peptide" evidence="1">
    <location>
        <begin position="1"/>
        <end position="23"/>
    </location>
</feature>
<name>A0A7C9E2H9_OPUST</name>
<evidence type="ECO:0000256" key="1">
    <source>
        <dbReference type="SAM" id="SignalP"/>
    </source>
</evidence>
<reference evidence="2" key="1">
    <citation type="journal article" date="2013" name="J. Plant Res.">
        <title>Effect of fungi and light on seed germination of three Opuntia species from semiarid lands of central Mexico.</title>
        <authorList>
            <person name="Delgado-Sanchez P."/>
            <person name="Jimenez-Bremont J.F."/>
            <person name="Guerrero-Gonzalez Mde L."/>
            <person name="Flores J."/>
        </authorList>
    </citation>
    <scope>NUCLEOTIDE SEQUENCE</scope>
    <source>
        <tissue evidence="2">Cladode</tissue>
    </source>
</reference>
<reference evidence="2" key="2">
    <citation type="submission" date="2020-07" db="EMBL/GenBank/DDBJ databases">
        <authorList>
            <person name="Vera ALvarez R."/>
            <person name="Arias-Moreno D.M."/>
            <person name="Jimenez-Jacinto V."/>
            <person name="Jimenez-Bremont J.F."/>
            <person name="Swaminathan K."/>
            <person name="Moose S.P."/>
            <person name="Guerrero-Gonzalez M.L."/>
            <person name="Marino-Ramirez L."/>
            <person name="Landsman D."/>
            <person name="Rodriguez-Kessler M."/>
            <person name="Delgado-Sanchez P."/>
        </authorList>
    </citation>
    <scope>NUCLEOTIDE SEQUENCE</scope>
    <source>
        <tissue evidence="2">Cladode</tissue>
    </source>
</reference>
<accession>A0A7C9E2H9</accession>
<protein>
    <submittedName>
        <fullName evidence="2">Uncharacterized protein</fullName>
    </submittedName>
</protein>
<dbReference type="EMBL" id="GISG01200465">
    <property type="protein sequence ID" value="MBA4658402.1"/>
    <property type="molecule type" value="Transcribed_RNA"/>
</dbReference>
<dbReference type="AlphaFoldDB" id="A0A7C9E2H9"/>
<dbReference type="EMBL" id="GISG01200455">
    <property type="protein sequence ID" value="MBA4658400.1"/>
    <property type="molecule type" value="Transcribed_RNA"/>
</dbReference>